<gene>
    <name evidence="1" type="ORF">DT376_12855</name>
</gene>
<evidence type="ECO:0000313" key="1">
    <source>
        <dbReference type="EMBL" id="RCI74461.1"/>
    </source>
</evidence>
<dbReference type="AlphaFoldDB" id="A0A367MBE3"/>
<name>A0A367MBE3_PSEAI</name>
<proteinExistence type="predicted"/>
<accession>A0A367MBE3</accession>
<sequence>EEEWDELLDLLEKEQFGWRAGGGEWALCRERGADSLHRLLNRCPWPMPSRERMPASLDEAWYPPFQQAMERLQVEQEALFGESLAHWLADGTSGAKVT</sequence>
<organism evidence="1 2">
    <name type="scientific">Pseudomonas aeruginosa</name>
    <dbReference type="NCBI Taxonomy" id="287"/>
    <lineage>
        <taxon>Bacteria</taxon>
        <taxon>Pseudomonadati</taxon>
        <taxon>Pseudomonadota</taxon>
        <taxon>Gammaproteobacteria</taxon>
        <taxon>Pseudomonadales</taxon>
        <taxon>Pseudomonadaceae</taxon>
        <taxon>Pseudomonas</taxon>
    </lineage>
</organism>
<protein>
    <submittedName>
        <fullName evidence="1">Uncharacterized protein</fullName>
    </submittedName>
</protein>
<dbReference type="Proteomes" id="UP000253594">
    <property type="component" value="Unassembled WGS sequence"/>
</dbReference>
<reference evidence="1 2" key="1">
    <citation type="submission" date="2018-07" db="EMBL/GenBank/DDBJ databases">
        <title>Mechanisms of high-level aminoglycoside resistance among Gram-negative pathogens in Brazil.</title>
        <authorList>
            <person name="Ballaben A.S."/>
            <person name="Darini A.L.C."/>
            <person name="Doi Y."/>
        </authorList>
    </citation>
    <scope>NUCLEOTIDE SEQUENCE [LARGE SCALE GENOMIC DNA]</scope>
    <source>
        <strain evidence="1 2">B2-305</strain>
    </source>
</reference>
<dbReference type="EMBL" id="QORE01000364">
    <property type="protein sequence ID" value="RCI74461.1"/>
    <property type="molecule type" value="Genomic_DNA"/>
</dbReference>
<feature type="non-terminal residue" evidence="1">
    <location>
        <position position="1"/>
    </location>
</feature>
<evidence type="ECO:0000313" key="2">
    <source>
        <dbReference type="Proteomes" id="UP000253594"/>
    </source>
</evidence>
<comment type="caution">
    <text evidence="1">The sequence shown here is derived from an EMBL/GenBank/DDBJ whole genome shotgun (WGS) entry which is preliminary data.</text>
</comment>